<comment type="caution">
    <text evidence="3">The sequence shown here is derived from an EMBL/GenBank/DDBJ whole genome shotgun (WGS) entry which is preliminary data.</text>
</comment>
<keyword evidence="4" id="KW-1185">Reference proteome</keyword>
<evidence type="ECO:0000313" key="3">
    <source>
        <dbReference type="EMBL" id="GHA85393.1"/>
    </source>
</evidence>
<reference evidence="4" key="1">
    <citation type="journal article" date="2019" name="Int. J. Syst. Evol. Microbiol.">
        <title>The Global Catalogue of Microorganisms (GCM) 10K type strain sequencing project: providing services to taxonomists for standard genome sequencing and annotation.</title>
        <authorList>
            <consortium name="The Broad Institute Genomics Platform"/>
            <consortium name="The Broad Institute Genome Sequencing Center for Infectious Disease"/>
            <person name="Wu L."/>
            <person name="Ma J."/>
        </authorList>
    </citation>
    <scope>NUCLEOTIDE SEQUENCE [LARGE SCALE GENOMIC DNA]</scope>
    <source>
        <strain evidence="4">JCM 4737</strain>
    </source>
</reference>
<feature type="transmembrane region" description="Helical" evidence="2">
    <location>
        <begin position="21"/>
        <end position="42"/>
    </location>
</feature>
<accession>A0ABQ3DFZ3</accession>
<dbReference type="EMBL" id="BMVO01000001">
    <property type="protein sequence ID" value="GHA85393.1"/>
    <property type="molecule type" value="Genomic_DNA"/>
</dbReference>
<keyword evidence="2" id="KW-0472">Membrane</keyword>
<proteinExistence type="predicted"/>
<feature type="transmembrane region" description="Helical" evidence="2">
    <location>
        <begin position="48"/>
        <end position="67"/>
    </location>
</feature>
<organism evidence="3 4">
    <name type="scientific">Streptomyces chryseus</name>
    <dbReference type="NCBI Taxonomy" id="68186"/>
    <lineage>
        <taxon>Bacteria</taxon>
        <taxon>Bacillati</taxon>
        <taxon>Actinomycetota</taxon>
        <taxon>Actinomycetes</taxon>
        <taxon>Kitasatosporales</taxon>
        <taxon>Streptomycetaceae</taxon>
        <taxon>Streptomyces</taxon>
    </lineage>
</organism>
<keyword evidence="2" id="KW-0812">Transmembrane</keyword>
<evidence type="ECO:0000256" key="1">
    <source>
        <dbReference type="SAM" id="MobiDB-lite"/>
    </source>
</evidence>
<protein>
    <recommendedName>
        <fullName evidence="5">Integral membrane protein</fullName>
    </recommendedName>
</protein>
<feature type="region of interest" description="Disordered" evidence="1">
    <location>
        <begin position="73"/>
        <end position="110"/>
    </location>
</feature>
<evidence type="ECO:0000313" key="4">
    <source>
        <dbReference type="Proteomes" id="UP000599437"/>
    </source>
</evidence>
<evidence type="ECO:0008006" key="5">
    <source>
        <dbReference type="Google" id="ProtNLM"/>
    </source>
</evidence>
<gene>
    <name evidence="3" type="ORF">GCM10010346_04930</name>
</gene>
<dbReference type="RefSeq" id="WP_138896309.1">
    <property type="nucleotide sequence ID" value="NZ_BMVO01000001.1"/>
</dbReference>
<feature type="compositionally biased region" description="Low complexity" evidence="1">
    <location>
        <begin position="90"/>
        <end position="102"/>
    </location>
</feature>
<evidence type="ECO:0000256" key="2">
    <source>
        <dbReference type="SAM" id="Phobius"/>
    </source>
</evidence>
<sequence length="110" mass="11671">MRANDPAAGPARHHARTAERAASWALAVAMGLNAVEALAHPAADWWPWLWHGSWAAFVLTLLGWGVVRTREKAAAARHDGLPGPDRAAGRRSPTTPGPTASTGRRDLATP</sequence>
<name>A0ABQ3DFZ3_9ACTN</name>
<keyword evidence="2" id="KW-1133">Transmembrane helix</keyword>
<dbReference type="Proteomes" id="UP000599437">
    <property type="component" value="Unassembled WGS sequence"/>
</dbReference>